<sequence length="77" mass="8757">MLMNMISNVSCPVTLVVVAVVVLIWYAIHDDAWTNRLNTLLTTMLALVATYWLASQERRQQPERREQPPDADDPTSS</sequence>
<dbReference type="EMBL" id="BOPO01000055">
    <property type="protein sequence ID" value="GIL28207.1"/>
    <property type="molecule type" value="Genomic_DNA"/>
</dbReference>
<protein>
    <submittedName>
        <fullName evidence="3">Uncharacterized protein</fullName>
    </submittedName>
</protein>
<dbReference type="AlphaFoldDB" id="A0A8J4EKH5"/>
<comment type="caution">
    <text evidence="3">The sequence shown here is derived from an EMBL/GenBank/DDBJ whole genome shotgun (WGS) entry which is preliminary data.</text>
</comment>
<feature type="compositionally biased region" description="Basic and acidic residues" evidence="1">
    <location>
        <begin position="56"/>
        <end position="68"/>
    </location>
</feature>
<keyword evidence="2" id="KW-0812">Transmembrane</keyword>
<evidence type="ECO:0000256" key="2">
    <source>
        <dbReference type="SAM" id="Phobius"/>
    </source>
</evidence>
<dbReference type="Proteomes" id="UP000614996">
    <property type="component" value="Unassembled WGS sequence"/>
</dbReference>
<proteinExistence type="predicted"/>
<name>A0A8J4EKH5_9ACTN</name>
<keyword evidence="2" id="KW-0472">Membrane</keyword>
<organism evidence="3 4">
    <name type="scientific">Actinocatenispora comari</name>
    <dbReference type="NCBI Taxonomy" id="2807577"/>
    <lineage>
        <taxon>Bacteria</taxon>
        <taxon>Bacillati</taxon>
        <taxon>Actinomycetota</taxon>
        <taxon>Actinomycetes</taxon>
        <taxon>Micromonosporales</taxon>
        <taxon>Micromonosporaceae</taxon>
        <taxon>Actinocatenispora</taxon>
    </lineage>
</organism>
<gene>
    <name evidence="3" type="ORF">NUM_34610</name>
</gene>
<evidence type="ECO:0000256" key="1">
    <source>
        <dbReference type="SAM" id="MobiDB-lite"/>
    </source>
</evidence>
<feature type="transmembrane region" description="Helical" evidence="2">
    <location>
        <begin position="9"/>
        <end position="28"/>
    </location>
</feature>
<accession>A0A8J4EKH5</accession>
<keyword evidence="2" id="KW-1133">Transmembrane helix</keyword>
<evidence type="ECO:0000313" key="4">
    <source>
        <dbReference type="Proteomes" id="UP000614996"/>
    </source>
</evidence>
<keyword evidence="4" id="KW-1185">Reference proteome</keyword>
<reference evidence="4" key="1">
    <citation type="journal article" date="2021" name="Int. J. Syst. Evol. Microbiol.">
        <title>Actinocatenispora comari sp. nov., an endophytic actinomycete isolated from aerial parts of Comarum salesowianum.</title>
        <authorList>
            <person name="Oyunbileg N."/>
            <person name="Iizaka Y."/>
            <person name="Hamada M."/>
            <person name="Davaapurev B.O."/>
            <person name="Fukumoto A."/>
            <person name="Tsetseg B."/>
            <person name="Kato F."/>
            <person name="Tamura T."/>
            <person name="Batkhuu J."/>
            <person name="Anzai Y."/>
        </authorList>
    </citation>
    <scope>NUCLEOTIDE SEQUENCE [LARGE SCALE GENOMIC DNA]</scope>
    <source>
        <strain evidence="4">NUM-2625</strain>
    </source>
</reference>
<feature type="transmembrane region" description="Helical" evidence="2">
    <location>
        <begin position="34"/>
        <end position="54"/>
    </location>
</feature>
<evidence type="ECO:0000313" key="3">
    <source>
        <dbReference type="EMBL" id="GIL28207.1"/>
    </source>
</evidence>
<feature type="region of interest" description="Disordered" evidence="1">
    <location>
        <begin position="56"/>
        <end position="77"/>
    </location>
</feature>